<protein>
    <submittedName>
        <fullName evidence="4">TELO2-interacting protein 1 homolog isoform X1</fullName>
    </submittedName>
</protein>
<dbReference type="Pfam" id="PF24181">
    <property type="entry name" value="TPR_TTI1_C"/>
    <property type="match status" value="1"/>
</dbReference>
<dbReference type="Proteomes" id="UP001652582">
    <property type="component" value="Chromosome 10"/>
</dbReference>
<dbReference type="InterPro" id="IPR057566">
    <property type="entry name" value="TPR_TTI1_N"/>
</dbReference>
<dbReference type="SUPFAM" id="SSF48371">
    <property type="entry name" value="ARM repeat"/>
    <property type="match status" value="1"/>
</dbReference>
<dbReference type="PANTHER" id="PTHR18460:SF3">
    <property type="entry name" value="TELO2-INTERACTING PROTEIN 1 HOMOLOG"/>
    <property type="match status" value="1"/>
</dbReference>
<dbReference type="InterPro" id="IPR016024">
    <property type="entry name" value="ARM-type_fold"/>
</dbReference>
<evidence type="ECO:0000259" key="2">
    <source>
        <dbReference type="Pfam" id="PF24181"/>
    </source>
</evidence>
<name>A0ABM3LKZ2_BICAN</name>
<dbReference type="InterPro" id="IPR057567">
    <property type="entry name" value="TPR_TTI1_C"/>
</dbReference>
<dbReference type="RefSeq" id="XP_052739760.1">
    <property type="nucleotide sequence ID" value="XM_052883800.1"/>
</dbReference>
<gene>
    <name evidence="4" type="primary">LOC112051526</name>
</gene>
<dbReference type="Pfam" id="PF24173">
    <property type="entry name" value="TPR_TTI1_N"/>
    <property type="match status" value="2"/>
</dbReference>
<evidence type="ECO:0000313" key="4">
    <source>
        <dbReference type="RefSeq" id="XP_052739760.1"/>
    </source>
</evidence>
<feature type="domain" description="TTI1 N-terminal TPR" evidence="1">
    <location>
        <begin position="23"/>
        <end position="287"/>
    </location>
</feature>
<accession>A0ABM3LKZ2</accession>
<proteinExistence type="predicted"/>
<evidence type="ECO:0000313" key="3">
    <source>
        <dbReference type="Proteomes" id="UP001652582"/>
    </source>
</evidence>
<reference evidence="4" key="1">
    <citation type="submission" date="2025-08" db="UniProtKB">
        <authorList>
            <consortium name="RefSeq"/>
        </authorList>
    </citation>
    <scope>IDENTIFICATION</scope>
</reference>
<evidence type="ECO:0000259" key="1">
    <source>
        <dbReference type="Pfam" id="PF24173"/>
    </source>
</evidence>
<dbReference type="Pfam" id="PF21547">
    <property type="entry name" value="TTI1"/>
    <property type="match status" value="1"/>
</dbReference>
<sequence>MSYQHPKTMLHIMNMSPPTRETFYRIKPVCELVMQDPSPEHLATFGNVVDELKIDTVQELQQYLLFPFTNHLQYQGSKKTFELHLRMLEAMKEVLLRVKVCHFRVCERLLDLLLKMIFDKNRPGMIADVPEELKLCVIQCLSTLMLNVDHETRLKMLQANVPLLAQAIFVSVHLAKLEKLRALRLAALNCLAVLTVTHPELTDGVGHITDPALEEVVVSMMACILPGVLAALQDVAMCTDNPGHAVVAAALSATHRVMCTIMNNRQVQQQDGVKVTDFLKLLTQKSKELKDVSTTENNPDTKLYTLMINKDYIGMADYLLSKRKHTMFLSMLKPSKLRIANKKSDRGSRWSSKVPSSYREDYYSIVTVSSKDRPKRDTKDIPKRSPEWYAMASEKLAFVVKNLIPLVTHEHYKVRKELAVLCYRILSECSSTMQPSLAMTLDVMITLSTDPYQEVSEYCTSAVHAHFASASKERLAEAIDSLCENFFTTLNCLPRILINIDSSRKLSVLSLLYGYLKILCDEGRPQRLSGALSTSDGFDRLCDALLTAADLQTDLALLTRHAGRDVKSPPSTDTPWCRLRYLDNKESEKRLQDVCQMLGGAECAELFLDRLLELFHEKRSSELVYIINWVGSAPNSTPNLAKRIINKYIEEDIWYLPLEVTSGEAPLTKEETRDPSIYNPRAWAKDSVPGLYEGTTEVRYTDVSYMRPRERYVEPNTCGSIAEAQANMAFSCLVTEGLGMMARRLGADYQPFMLKTLCLILERVGSKYENLHLTGLKALHDVAAAFQRDSVTDLLAENADYFTNQITQRLKKAWRTQSALQVLSVVMEYSDSSILDYLYGIVEDVLIQSCDKYYQRHLYAYLQVFLTFVTCIRKWFLVEPKPKPKKELQTQEIDIMKDVIEFEKNKKESARLLSEEKESNMTVEEMYKEDMKRKEEEMLNDDDTAVSEESPPLPHHIRVTVTILKRCVNFIALGRDESLVALQILALGLPLLKEYEDELLPLVHLCWAPLVAKFSAPEVLVLKSAFELFVVLATLAKDFLRSRAVKDVLQPMYKFLWSMAAESQLKDNGSAYRLSHMYSLQVSVLGALPALVVDLGLQDEQLTEAMRAAQDYLSAKQPKPLQMLAVKFFQGVMSYNYGAAWYHLRALCDNGVRHHSQYANIAPLVTIVGTPYESPDPDYDPNVKLIFYVHK</sequence>
<feature type="domain" description="TTI1 N-terminal TPR" evidence="1">
    <location>
        <begin position="375"/>
        <end position="450"/>
    </location>
</feature>
<dbReference type="InterPro" id="IPR049362">
    <property type="entry name" value="TTI1_rpt"/>
</dbReference>
<keyword evidence="3" id="KW-1185">Reference proteome</keyword>
<organism evidence="3 4">
    <name type="scientific">Bicyclus anynana</name>
    <name type="common">Squinting bush brown butterfly</name>
    <dbReference type="NCBI Taxonomy" id="110368"/>
    <lineage>
        <taxon>Eukaryota</taxon>
        <taxon>Metazoa</taxon>
        <taxon>Ecdysozoa</taxon>
        <taxon>Arthropoda</taxon>
        <taxon>Hexapoda</taxon>
        <taxon>Insecta</taxon>
        <taxon>Pterygota</taxon>
        <taxon>Neoptera</taxon>
        <taxon>Endopterygota</taxon>
        <taxon>Lepidoptera</taxon>
        <taxon>Glossata</taxon>
        <taxon>Ditrysia</taxon>
        <taxon>Papilionoidea</taxon>
        <taxon>Nymphalidae</taxon>
        <taxon>Satyrinae</taxon>
        <taxon>Satyrini</taxon>
        <taxon>Mycalesina</taxon>
        <taxon>Bicyclus</taxon>
    </lineage>
</organism>
<dbReference type="PANTHER" id="PTHR18460">
    <property type="entry name" value="TEL2 INTERACTING PROTEIN 1 TTI1 FAMILY MEMBER"/>
    <property type="match status" value="1"/>
</dbReference>
<dbReference type="InterPro" id="IPR052587">
    <property type="entry name" value="TELO2-interacting_protein_1"/>
</dbReference>
<dbReference type="GeneID" id="112051526"/>
<dbReference type="Pfam" id="PF24176">
    <property type="entry name" value="TPR_TTI1_2nd"/>
    <property type="match status" value="1"/>
</dbReference>
<feature type="domain" description="TTI1 C-terminal TPR" evidence="2">
    <location>
        <begin position="864"/>
        <end position="1141"/>
    </location>
</feature>